<reference evidence="2" key="1">
    <citation type="journal article" date="2020" name="Plant J.">
        <title>Transposons played a major role in the diversification between the closely related almond and peach genomes: results from the almond genome sequence.</title>
        <authorList>
            <person name="Alioto T."/>
            <person name="Alexiou K.G."/>
            <person name="Bardil A."/>
            <person name="Barteri F."/>
            <person name="Castanera R."/>
            <person name="Cruz F."/>
            <person name="Dhingra A."/>
            <person name="Duval H."/>
            <person name="Fernandez I Marti A."/>
            <person name="Frias L."/>
            <person name="Galan B."/>
            <person name="Garcia J.L."/>
            <person name="Howad W."/>
            <person name="Gomez-Garrido J."/>
            <person name="Gut M."/>
            <person name="Julca I."/>
            <person name="Morata J."/>
            <person name="Puigdomenech P."/>
            <person name="Ribeca P."/>
            <person name="Rubio Cabetas M.J."/>
            <person name="Vlasova A."/>
            <person name="Wirthensohn M."/>
            <person name="Garcia-Mas J."/>
            <person name="Gabaldon T."/>
            <person name="Casacuberta J.M."/>
            <person name="Arus P."/>
        </authorList>
    </citation>
    <scope>NUCLEOTIDE SEQUENCE [LARGE SCALE GENOMIC DNA]</scope>
    <source>
        <strain evidence="2">cv. Texas</strain>
    </source>
</reference>
<dbReference type="InParanoid" id="A0A5E4GFV7"/>
<name>A0A5E4GFV7_PRUDU</name>
<dbReference type="EMBL" id="CABIKO010000641">
    <property type="protein sequence ID" value="VVA38418.1"/>
    <property type="molecule type" value="Genomic_DNA"/>
</dbReference>
<gene>
    <name evidence="1" type="ORF">ALMOND_2B028440</name>
</gene>
<organism evidence="1 2">
    <name type="scientific">Prunus dulcis</name>
    <name type="common">Almond</name>
    <name type="synonym">Amygdalus dulcis</name>
    <dbReference type="NCBI Taxonomy" id="3755"/>
    <lineage>
        <taxon>Eukaryota</taxon>
        <taxon>Viridiplantae</taxon>
        <taxon>Streptophyta</taxon>
        <taxon>Embryophyta</taxon>
        <taxon>Tracheophyta</taxon>
        <taxon>Spermatophyta</taxon>
        <taxon>Magnoliopsida</taxon>
        <taxon>eudicotyledons</taxon>
        <taxon>Gunneridae</taxon>
        <taxon>Pentapetalae</taxon>
        <taxon>rosids</taxon>
        <taxon>fabids</taxon>
        <taxon>Rosales</taxon>
        <taxon>Rosaceae</taxon>
        <taxon>Amygdaloideae</taxon>
        <taxon>Amygdaleae</taxon>
        <taxon>Prunus</taxon>
    </lineage>
</organism>
<dbReference type="Pfam" id="PF14223">
    <property type="entry name" value="Retrotran_gag_2"/>
    <property type="match status" value="1"/>
</dbReference>
<evidence type="ECO:0000313" key="2">
    <source>
        <dbReference type="Proteomes" id="UP000327085"/>
    </source>
</evidence>
<protein>
    <submittedName>
        <fullName evidence="1">PREDICTED: UBN2_3 domain-containing</fullName>
    </submittedName>
</protein>
<dbReference type="Gramene" id="VVA38418">
    <property type="protein sequence ID" value="VVA38418"/>
    <property type="gene ID" value="Prudul26B028440"/>
</dbReference>
<dbReference type="PANTHER" id="PTHR47481:SF31">
    <property type="entry name" value="OS01G0873500 PROTEIN"/>
    <property type="match status" value="1"/>
</dbReference>
<dbReference type="Proteomes" id="UP000327085">
    <property type="component" value="Chromosome 3"/>
</dbReference>
<dbReference type="PANTHER" id="PTHR47481">
    <property type="match status" value="1"/>
</dbReference>
<sequence>MDLNNYLCWKSQFQDILEIHDLKEVVKSDARPDKKLADGSINRASKDKLVLSWIKATSSPQIKTLLIPCTTASEAWSLLNKRLSPLSKTYVRTLRDRIKTLKKSENTVAKYFMLAKSLYDSLVAAGSQMTDEELIEYTLDGLGHDYKEFTTSLRLRASLSFDEFYDLLIQEE</sequence>
<dbReference type="AlphaFoldDB" id="A0A5E4GFV7"/>
<evidence type="ECO:0000313" key="1">
    <source>
        <dbReference type="EMBL" id="VVA38418.1"/>
    </source>
</evidence>
<dbReference type="OMA" id="AYRICIW"/>
<proteinExistence type="predicted"/>
<accession>A0A5E4GFV7</accession>